<evidence type="ECO:0000256" key="8">
    <source>
        <dbReference type="ARBA" id="ARBA00022801"/>
    </source>
</evidence>
<dbReference type="Gene3D" id="2.60.410.10">
    <property type="entry name" value="D-Ala-D-Ala carboxypeptidase, C-terminal domain"/>
    <property type="match status" value="1"/>
</dbReference>
<keyword evidence="9" id="KW-0133">Cell shape</keyword>
<comment type="similarity">
    <text evidence="3 15">Belongs to the peptidase S11 family.</text>
</comment>
<dbReference type="InterPro" id="IPR015956">
    <property type="entry name" value="Peniciliin-bd_prot_C_sf"/>
</dbReference>
<dbReference type="Gene3D" id="3.40.710.10">
    <property type="entry name" value="DD-peptidase/beta-lactamase superfamily"/>
    <property type="match status" value="1"/>
</dbReference>
<comment type="function">
    <text evidence="1">Removes C-terminal D-alanyl residues from sugar-peptide cell wall precursors.</text>
</comment>
<protein>
    <recommendedName>
        <fullName evidence="4">serine-type D-Ala-D-Ala carboxypeptidase</fullName>
        <ecNumber evidence="4">3.4.16.4</ecNumber>
    </recommendedName>
</protein>
<dbReference type="InterPro" id="IPR001967">
    <property type="entry name" value="Peptidase_S11_N"/>
</dbReference>
<evidence type="ECO:0000256" key="12">
    <source>
        <dbReference type="ARBA" id="ARBA00034000"/>
    </source>
</evidence>
<dbReference type="GO" id="GO:0008360">
    <property type="term" value="P:regulation of cell shape"/>
    <property type="evidence" value="ECO:0007669"/>
    <property type="project" value="UniProtKB-KW"/>
</dbReference>
<sequence length="386" mass="42136">MNSFKINTIAAVLLASVSSMATAASAPNIPVKSYSLVDETTGTTLASSNQNDETQIASLTKIMTAYIVFGQLKNGYLKLDEKALISKKAWKTDGSSMFIEVGTSVLIEDLIKGMLIVSGNDAARALAEHVAGTSESFVEMMNKTAKKLGMNNTVYANPTGLPSNIEQHSTAHDQAILASHIYSDFPEYTHYFEDKSFTFNGITQPNRNRLLKQDGYEGMKTGYTGKSGWSIISSFKKDDRRIIAVALNAGSVADRFSSASSLTKFGYSQFKKITPLHKDNAISEMEVYYGKQNTIKLYPEKDLSFSIPRNIGKNDNITIELALDKNGDHQPVLFAPIVNSYVVGTVTVKQDGVSLGTTNVITKDHIEQVGVGGKIADKLKLFIKRI</sequence>
<evidence type="ECO:0000256" key="10">
    <source>
        <dbReference type="ARBA" id="ARBA00022984"/>
    </source>
</evidence>
<evidence type="ECO:0000256" key="5">
    <source>
        <dbReference type="ARBA" id="ARBA00022645"/>
    </source>
</evidence>
<proteinExistence type="inferred from homology"/>
<evidence type="ECO:0000313" key="18">
    <source>
        <dbReference type="EMBL" id="PSV01067.1"/>
    </source>
</evidence>
<feature type="active site" description="Proton acceptor" evidence="13">
    <location>
        <position position="61"/>
    </location>
</feature>
<dbReference type="GO" id="GO:0071555">
    <property type="term" value="P:cell wall organization"/>
    <property type="evidence" value="ECO:0007669"/>
    <property type="project" value="UniProtKB-KW"/>
</dbReference>
<evidence type="ECO:0000256" key="6">
    <source>
        <dbReference type="ARBA" id="ARBA00022670"/>
    </source>
</evidence>
<keyword evidence="10" id="KW-0573">Peptidoglycan synthesis</keyword>
<dbReference type="InterPro" id="IPR018044">
    <property type="entry name" value="Peptidase_S11"/>
</dbReference>
<evidence type="ECO:0000256" key="14">
    <source>
        <dbReference type="PIRSR" id="PIRSR618044-2"/>
    </source>
</evidence>
<evidence type="ECO:0000256" key="16">
    <source>
        <dbReference type="SAM" id="SignalP"/>
    </source>
</evidence>
<comment type="caution">
    <text evidence="18">The sequence shown here is derived from an EMBL/GenBank/DDBJ whole genome shotgun (WGS) entry which is preliminary data.</text>
</comment>
<reference evidence="18 19" key="1">
    <citation type="submission" date="2018-01" db="EMBL/GenBank/DDBJ databases">
        <title>Whole genome sequencing of Histamine producing bacteria.</title>
        <authorList>
            <person name="Butler K."/>
        </authorList>
    </citation>
    <scope>NUCLEOTIDE SEQUENCE [LARGE SCALE GENOMIC DNA]</scope>
    <source>
        <strain evidence="18 19">FS-7.2</strain>
    </source>
</reference>
<keyword evidence="11" id="KW-0961">Cell wall biogenesis/degradation</keyword>
<dbReference type="Proteomes" id="UP000241426">
    <property type="component" value="Unassembled WGS sequence"/>
</dbReference>
<feature type="binding site" evidence="14">
    <location>
        <position position="220"/>
    </location>
    <ligand>
        <name>substrate</name>
    </ligand>
</feature>
<dbReference type="GO" id="GO:0009252">
    <property type="term" value="P:peptidoglycan biosynthetic process"/>
    <property type="evidence" value="ECO:0007669"/>
    <property type="project" value="UniProtKB-UniPathway"/>
</dbReference>
<feature type="chain" id="PRO_5015506793" description="serine-type D-Ala-D-Ala carboxypeptidase" evidence="16">
    <location>
        <begin position="24"/>
        <end position="386"/>
    </location>
</feature>
<dbReference type="RefSeq" id="WP_107288795.1">
    <property type="nucleotide sequence ID" value="NZ_PYNF01000002.1"/>
</dbReference>
<feature type="signal peptide" evidence="16">
    <location>
        <begin position="1"/>
        <end position="23"/>
    </location>
</feature>
<feature type="active site" description="Acyl-ester intermediate" evidence="13">
    <location>
        <position position="58"/>
    </location>
</feature>
<keyword evidence="5" id="KW-0121">Carboxypeptidase</keyword>
<feature type="domain" description="Peptidase S11 D-Ala-D-Ala carboxypeptidase A C-terminal" evidence="17">
    <location>
        <begin position="270"/>
        <end position="368"/>
    </location>
</feature>
<dbReference type="EC" id="3.4.16.4" evidence="4"/>
<keyword evidence="7 16" id="KW-0732">Signal</keyword>
<evidence type="ECO:0000256" key="1">
    <source>
        <dbReference type="ARBA" id="ARBA00003217"/>
    </source>
</evidence>
<dbReference type="UniPathway" id="UPA00219"/>
<feature type="active site" evidence="13">
    <location>
        <position position="118"/>
    </location>
</feature>
<dbReference type="GO" id="GO:0009002">
    <property type="term" value="F:serine-type D-Ala-D-Ala carboxypeptidase activity"/>
    <property type="evidence" value="ECO:0007669"/>
    <property type="project" value="UniProtKB-EC"/>
</dbReference>
<accession>A0A2T3KMN9</accession>
<dbReference type="PANTHER" id="PTHR21581">
    <property type="entry name" value="D-ALANYL-D-ALANINE CARBOXYPEPTIDASE"/>
    <property type="match status" value="1"/>
</dbReference>
<organism evidence="18 19">
    <name type="scientific">Photobacterium kishitanii</name>
    <dbReference type="NCBI Taxonomy" id="318456"/>
    <lineage>
        <taxon>Bacteria</taxon>
        <taxon>Pseudomonadati</taxon>
        <taxon>Pseudomonadota</taxon>
        <taxon>Gammaproteobacteria</taxon>
        <taxon>Vibrionales</taxon>
        <taxon>Vibrionaceae</taxon>
        <taxon>Photobacterium</taxon>
    </lineage>
</organism>
<evidence type="ECO:0000256" key="9">
    <source>
        <dbReference type="ARBA" id="ARBA00022960"/>
    </source>
</evidence>
<evidence type="ECO:0000259" key="17">
    <source>
        <dbReference type="SMART" id="SM00936"/>
    </source>
</evidence>
<dbReference type="Pfam" id="PF07943">
    <property type="entry name" value="PBP5_C"/>
    <property type="match status" value="1"/>
</dbReference>
<evidence type="ECO:0000256" key="4">
    <source>
        <dbReference type="ARBA" id="ARBA00012448"/>
    </source>
</evidence>
<dbReference type="SUPFAM" id="SSF69189">
    <property type="entry name" value="Penicillin-binding protein associated domain"/>
    <property type="match status" value="1"/>
</dbReference>
<dbReference type="InterPro" id="IPR012907">
    <property type="entry name" value="Peptidase_S11_C"/>
</dbReference>
<keyword evidence="8" id="KW-0378">Hydrolase</keyword>
<dbReference type="GO" id="GO:0006508">
    <property type="term" value="P:proteolysis"/>
    <property type="evidence" value="ECO:0007669"/>
    <property type="project" value="UniProtKB-KW"/>
</dbReference>
<dbReference type="InterPro" id="IPR012338">
    <property type="entry name" value="Beta-lactam/transpept-like"/>
</dbReference>
<dbReference type="PRINTS" id="PR00725">
    <property type="entry name" value="DADACBPTASE1"/>
</dbReference>
<dbReference type="Pfam" id="PF00768">
    <property type="entry name" value="Peptidase_S11"/>
    <property type="match status" value="1"/>
</dbReference>
<evidence type="ECO:0000256" key="13">
    <source>
        <dbReference type="PIRSR" id="PIRSR618044-1"/>
    </source>
</evidence>
<keyword evidence="6" id="KW-0645">Protease</keyword>
<evidence type="ECO:0000256" key="15">
    <source>
        <dbReference type="RuleBase" id="RU004016"/>
    </source>
</evidence>
<dbReference type="SMART" id="SM00936">
    <property type="entry name" value="PBP5_C"/>
    <property type="match status" value="1"/>
</dbReference>
<name>A0A2T3KMN9_9GAMM</name>
<dbReference type="EMBL" id="PYNF01000002">
    <property type="protein sequence ID" value="PSV01067.1"/>
    <property type="molecule type" value="Genomic_DNA"/>
</dbReference>
<evidence type="ECO:0000256" key="7">
    <source>
        <dbReference type="ARBA" id="ARBA00022729"/>
    </source>
</evidence>
<dbReference type="SUPFAM" id="SSF56601">
    <property type="entry name" value="beta-lactamase/transpeptidase-like"/>
    <property type="match status" value="1"/>
</dbReference>
<dbReference type="InterPro" id="IPR037167">
    <property type="entry name" value="Peptidase_S11_C_sf"/>
</dbReference>
<comment type="catalytic activity">
    <reaction evidence="12">
        <text>Preferential cleavage: (Ac)2-L-Lys-D-Ala-|-D-Ala. Also transpeptidation of peptidyl-alanyl moieties that are N-acyl substituents of D-alanine.</text>
        <dbReference type="EC" id="3.4.16.4"/>
    </reaction>
</comment>
<gene>
    <name evidence="18" type="ORF">C9J27_03350</name>
</gene>
<evidence type="ECO:0000313" key="19">
    <source>
        <dbReference type="Proteomes" id="UP000241426"/>
    </source>
</evidence>
<evidence type="ECO:0000256" key="2">
    <source>
        <dbReference type="ARBA" id="ARBA00004752"/>
    </source>
</evidence>
<evidence type="ECO:0000256" key="3">
    <source>
        <dbReference type="ARBA" id="ARBA00007164"/>
    </source>
</evidence>
<dbReference type="AlphaFoldDB" id="A0A2T3KMN9"/>
<comment type="pathway">
    <text evidence="2">Cell wall biogenesis; peptidoglycan biosynthesis.</text>
</comment>
<dbReference type="PANTHER" id="PTHR21581:SF6">
    <property type="entry name" value="TRAFFICKING PROTEIN PARTICLE COMPLEX SUBUNIT 12"/>
    <property type="match status" value="1"/>
</dbReference>
<evidence type="ECO:0000256" key="11">
    <source>
        <dbReference type="ARBA" id="ARBA00023316"/>
    </source>
</evidence>